<dbReference type="InterPro" id="IPR000209">
    <property type="entry name" value="Peptidase_S8/S53_dom"/>
</dbReference>
<dbReference type="AlphaFoldDB" id="A0A917PGG8"/>
<dbReference type="GO" id="GO:0004252">
    <property type="term" value="F:serine-type endopeptidase activity"/>
    <property type="evidence" value="ECO:0007669"/>
    <property type="project" value="UniProtKB-UniRule"/>
</dbReference>
<feature type="region of interest" description="Disordered" evidence="6">
    <location>
        <begin position="306"/>
        <end position="330"/>
    </location>
</feature>
<feature type="active site" description="Charge relay system" evidence="5">
    <location>
        <position position="547"/>
    </location>
</feature>
<feature type="signal peptide" evidence="7">
    <location>
        <begin position="1"/>
        <end position="20"/>
    </location>
</feature>
<dbReference type="PROSITE" id="PS00137">
    <property type="entry name" value="SUBTILASE_HIS"/>
    <property type="match status" value="1"/>
</dbReference>
<feature type="compositionally biased region" description="Acidic residues" evidence="6">
    <location>
        <begin position="311"/>
        <end position="322"/>
    </location>
</feature>
<reference evidence="9" key="2">
    <citation type="submission" date="2020-09" db="EMBL/GenBank/DDBJ databases">
        <authorList>
            <person name="Sun Q."/>
            <person name="Ohkuma M."/>
        </authorList>
    </citation>
    <scope>NUCLEOTIDE SEQUENCE</scope>
    <source>
        <strain evidence="9">JCM 14371</strain>
    </source>
</reference>
<dbReference type="PANTHER" id="PTHR43806:SF11">
    <property type="entry name" value="CEREVISIN-RELATED"/>
    <property type="match status" value="1"/>
</dbReference>
<accession>A0A917PGG8</accession>
<evidence type="ECO:0000256" key="7">
    <source>
        <dbReference type="SAM" id="SignalP"/>
    </source>
</evidence>
<gene>
    <name evidence="9" type="ORF">GCM10008939_21440</name>
</gene>
<dbReference type="InterPro" id="IPR050131">
    <property type="entry name" value="Peptidase_S8_subtilisin-like"/>
</dbReference>
<keyword evidence="10" id="KW-1185">Reference proteome</keyword>
<keyword evidence="7" id="KW-0732">Signal</keyword>
<dbReference type="PROSITE" id="PS51892">
    <property type="entry name" value="SUBTILASE"/>
    <property type="match status" value="1"/>
</dbReference>
<organism evidence="9 10">
    <name type="scientific">Deinococcus aquiradiocola</name>
    <dbReference type="NCBI Taxonomy" id="393059"/>
    <lineage>
        <taxon>Bacteria</taxon>
        <taxon>Thermotogati</taxon>
        <taxon>Deinococcota</taxon>
        <taxon>Deinococci</taxon>
        <taxon>Deinococcales</taxon>
        <taxon>Deinococcaceae</taxon>
        <taxon>Deinococcus</taxon>
    </lineage>
</organism>
<evidence type="ECO:0000256" key="4">
    <source>
        <dbReference type="ARBA" id="ARBA00022825"/>
    </source>
</evidence>
<protein>
    <submittedName>
        <fullName evidence="9">Serine protease</fullName>
    </submittedName>
</protein>
<keyword evidence="2 5" id="KW-0645">Protease</keyword>
<dbReference type="InterPro" id="IPR023827">
    <property type="entry name" value="Peptidase_S8_Asp-AS"/>
</dbReference>
<name>A0A917PGG8_9DEIO</name>
<dbReference type="Proteomes" id="UP000635726">
    <property type="component" value="Unassembled WGS sequence"/>
</dbReference>
<evidence type="ECO:0000313" key="10">
    <source>
        <dbReference type="Proteomes" id="UP000635726"/>
    </source>
</evidence>
<sequence>MKRLDLRPLLLISACLTACSAPSSPDESRQFLTNATIGFGAKEAVTLDLPAGYAWRALTTPSWLRIDRTDTPDRLTLRVDRDRVADHATRQANVQGTVDMYWAASDGRSSGKAKWDVSFSFYRVSGTISPQSSGQDVQLQRRPDVPDTGPADSQILSFGSVADADAFVRAARGSSGMQALTALRLRGASFSRLGPSSVVMDGPTLDGRERAALSAAFGGITVTANAALHELGDPVTALPMEPADPFYANQWHFRTLGYPAVWRDMESGTYTHSAVIAVIDSGVRYDHPDLGAALLTGIEGALDLLPAGASDDGDGPDTDPTDPDFFGRTRGSHGTHVAGIMAAGWNRFEAPCGACSDRGVAGAAYRAPVRLLPVRAIDARGQSDVATVTNAVLYAAGIPTEVEGRVYANPNPAQVINLSLGGPMDEQTAAPLCGAIHAARERGTAVIAAAGNTGDERVHYPAACPDAVAVGAVTLTHGGQVAHSSFSSHYSAVRLSAPGGGASDLASGKTYFNGSRFNDAPFPDDILSTDWDYERNLPVYSTMIGTSQATPQVSVLTALLLAKGVTGSAVQATERIEQTATDLGTPGRDPFYGFGMINPRAALDAPAISAGYGMAFRRDDGNVYTAEVRTDGAFEAFLPSGTFDLTAGEDRNSNGLYGESGEAGVRQRVRLGADAPELKLGELRLTPGR</sequence>
<comment type="caution">
    <text evidence="9">The sequence shown here is derived from an EMBL/GenBank/DDBJ whole genome shotgun (WGS) entry which is preliminary data.</text>
</comment>
<dbReference type="GO" id="GO:0006508">
    <property type="term" value="P:proteolysis"/>
    <property type="evidence" value="ECO:0007669"/>
    <property type="project" value="UniProtKB-KW"/>
</dbReference>
<dbReference type="RefSeq" id="WP_188963271.1">
    <property type="nucleotide sequence ID" value="NZ_BMOE01000006.1"/>
</dbReference>
<feature type="region of interest" description="Disordered" evidence="6">
    <location>
        <begin position="128"/>
        <end position="151"/>
    </location>
</feature>
<reference evidence="9" key="1">
    <citation type="journal article" date="2014" name="Int. J. Syst. Evol. Microbiol.">
        <title>Complete genome sequence of Corynebacterium casei LMG S-19264T (=DSM 44701T), isolated from a smear-ripened cheese.</title>
        <authorList>
            <consortium name="US DOE Joint Genome Institute (JGI-PGF)"/>
            <person name="Walter F."/>
            <person name="Albersmeier A."/>
            <person name="Kalinowski J."/>
            <person name="Ruckert C."/>
        </authorList>
    </citation>
    <scope>NUCLEOTIDE SEQUENCE</scope>
    <source>
        <strain evidence="9">JCM 14371</strain>
    </source>
</reference>
<proteinExistence type="inferred from homology"/>
<feature type="compositionally biased region" description="Polar residues" evidence="6">
    <location>
        <begin position="128"/>
        <end position="138"/>
    </location>
</feature>
<evidence type="ECO:0000313" key="9">
    <source>
        <dbReference type="EMBL" id="GGJ77068.1"/>
    </source>
</evidence>
<feature type="active site" description="Charge relay system" evidence="5">
    <location>
        <position position="333"/>
    </location>
</feature>
<dbReference type="Gene3D" id="3.40.50.200">
    <property type="entry name" value="Peptidase S8/S53 domain"/>
    <property type="match status" value="1"/>
</dbReference>
<dbReference type="Pfam" id="PF00082">
    <property type="entry name" value="Peptidase_S8"/>
    <property type="match status" value="1"/>
</dbReference>
<dbReference type="SUPFAM" id="SSF52743">
    <property type="entry name" value="Subtilisin-like"/>
    <property type="match status" value="1"/>
</dbReference>
<dbReference type="InterPro" id="IPR015500">
    <property type="entry name" value="Peptidase_S8_subtilisin-rel"/>
</dbReference>
<keyword evidence="4 5" id="KW-0720">Serine protease</keyword>
<dbReference type="InterPro" id="IPR036852">
    <property type="entry name" value="Peptidase_S8/S53_dom_sf"/>
</dbReference>
<feature type="active site" description="Charge relay system" evidence="5">
    <location>
        <position position="280"/>
    </location>
</feature>
<dbReference type="EMBL" id="BMOE01000006">
    <property type="protein sequence ID" value="GGJ77068.1"/>
    <property type="molecule type" value="Genomic_DNA"/>
</dbReference>
<dbReference type="InterPro" id="IPR022398">
    <property type="entry name" value="Peptidase_S8_His-AS"/>
</dbReference>
<evidence type="ECO:0000256" key="1">
    <source>
        <dbReference type="ARBA" id="ARBA00011073"/>
    </source>
</evidence>
<evidence type="ECO:0000256" key="6">
    <source>
        <dbReference type="SAM" id="MobiDB-lite"/>
    </source>
</evidence>
<dbReference type="PROSITE" id="PS00136">
    <property type="entry name" value="SUBTILASE_ASP"/>
    <property type="match status" value="1"/>
</dbReference>
<evidence type="ECO:0000256" key="5">
    <source>
        <dbReference type="PROSITE-ProRule" id="PRU01240"/>
    </source>
</evidence>
<dbReference type="PRINTS" id="PR00723">
    <property type="entry name" value="SUBTILISIN"/>
</dbReference>
<evidence type="ECO:0000256" key="3">
    <source>
        <dbReference type="ARBA" id="ARBA00022801"/>
    </source>
</evidence>
<evidence type="ECO:0000256" key="2">
    <source>
        <dbReference type="ARBA" id="ARBA00022670"/>
    </source>
</evidence>
<feature type="domain" description="Peptidase S8/S53" evidence="8">
    <location>
        <begin position="274"/>
        <end position="595"/>
    </location>
</feature>
<comment type="similarity">
    <text evidence="1 5">Belongs to the peptidase S8 family.</text>
</comment>
<keyword evidence="3 5" id="KW-0378">Hydrolase</keyword>
<feature type="chain" id="PRO_5037586281" evidence="7">
    <location>
        <begin position="21"/>
        <end position="689"/>
    </location>
</feature>
<evidence type="ECO:0000259" key="8">
    <source>
        <dbReference type="Pfam" id="PF00082"/>
    </source>
</evidence>
<dbReference type="PANTHER" id="PTHR43806">
    <property type="entry name" value="PEPTIDASE S8"/>
    <property type="match status" value="1"/>
</dbReference>